<accession>A0ABX9UAV0</accession>
<evidence type="ECO:0000313" key="1">
    <source>
        <dbReference type="EMBL" id="RLL50361.1"/>
    </source>
</evidence>
<organism evidence="1 2">
    <name type="scientific">Acinetobacter cumulans</name>
    <dbReference type="NCBI Taxonomy" id="2136182"/>
    <lineage>
        <taxon>Bacteria</taxon>
        <taxon>Pseudomonadati</taxon>
        <taxon>Pseudomonadota</taxon>
        <taxon>Gammaproteobacteria</taxon>
        <taxon>Moraxellales</taxon>
        <taxon>Moraxellaceae</taxon>
        <taxon>Acinetobacter</taxon>
    </lineage>
</organism>
<protein>
    <submittedName>
        <fullName evidence="1">Uncharacterized protein</fullName>
    </submittedName>
</protein>
<name>A0ABX9UAV0_9GAMM</name>
<comment type="caution">
    <text evidence="1">The sequence shown here is derived from an EMBL/GenBank/DDBJ whole genome shotgun (WGS) entry which is preliminary data.</text>
</comment>
<proteinExistence type="predicted"/>
<sequence>MKPTDHNQFIDDIDGGVFAQQLGYAISEVASAVVDNNKAGEITIKLKLTKGVGADNVTIEHKLTSIAPLKDGRKLEDHGAKTPMFVNKHGDVSLFANHTAQIFDQEEA</sequence>
<reference evidence="1 2" key="1">
    <citation type="submission" date="2018-09" db="EMBL/GenBank/DDBJ databases">
        <title>The draft genome of Acinetobacter sp. strains.</title>
        <authorList>
            <person name="Qin J."/>
            <person name="Feng Y."/>
            <person name="Zong Z."/>
        </authorList>
    </citation>
    <scope>NUCLEOTIDE SEQUENCE [LARGE SCALE GENOMIC DNA]</scope>
    <source>
        <strain evidence="1 2">WCHAc060001</strain>
    </source>
</reference>
<gene>
    <name evidence="1" type="ORF">D9K79_01020</name>
</gene>
<evidence type="ECO:0000313" key="2">
    <source>
        <dbReference type="Proteomes" id="UP000273105"/>
    </source>
</evidence>
<keyword evidence="2" id="KW-1185">Reference proteome</keyword>
<dbReference type="Proteomes" id="UP000273105">
    <property type="component" value="Unassembled WGS sequence"/>
</dbReference>
<dbReference type="RefSeq" id="WP_121530727.1">
    <property type="nucleotide sequence ID" value="NZ_JAAZSP010000001.1"/>
</dbReference>
<dbReference type="EMBL" id="RCHE01000001">
    <property type="protein sequence ID" value="RLL50361.1"/>
    <property type="molecule type" value="Genomic_DNA"/>
</dbReference>